<keyword evidence="9" id="KW-0406">Ion transport</keyword>
<organism evidence="14 15">
    <name type="scientific">Brachionus plicatilis</name>
    <name type="common">Marine rotifer</name>
    <name type="synonym">Brachionus muelleri</name>
    <dbReference type="NCBI Taxonomy" id="10195"/>
    <lineage>
        <taxon>Eukaryota</taxon>
        <taxon>Metazoa</taxon>
        <taxon>Spiralia</taxon>
        <taxon>Gnathifera</taxon>
        <taxon>Rotifera</taxon>
        <taxon>Eurotatoria</taxon>
        <taxon>Monogononta</taxon>
        <taxon>Pseudotrocha</taxon>
        <taxon>Ploima</taxon>
        <taxon>Brachionidae</taxon>
        <taxon>Brachionus</taxon>
    </lineage>
</organism>
<evidence type="ECO:0000256" key="11">
    <source>
        <dbReference type="ARBA" id="ARBA00023136"/>
    </source>
</evidence>
<name>A0A3M7S1X7_BRAPC</name>
<reference evidence="14 15" key="1">
    <citation type="journal article" date="2018" name="Sci. Rep.">
        <title>Genomic signatures of local adaptation to the degree of environmental predictability in rotifers.</title>
        <authorList>
            <person name="Franch-Gras L."/>
            <person name="Hahn C."/>
            <person name="Garcia-Roger E.M."/>
            <person name="Carmona M.J."/>
            <person name="Serra M."/>
            <person name="Gomez A."/>
        </authorList>
    </citation>
    <scope>NUCLEOTIDE SEQUENCE [LARGE SCALE GENOMIC DNA]</scope>
    <source>
        <strain evidence="14">HYR1</strain>
    </source>
</reference>
<dbReference type="GO" id="GO:0005743">
    <property type="term" value="C:mitochondrial inner membrane"/>
    <property type="evidence" value="ECO:0007669"/>
    <property type="project" value="UniProtKB-SubCell"/>
</dbReference>
<evidence type="ECO:0000256" key="12">
    <source>
        <dbReference type="PROSITE-ProRule" id="PRU00282"/>
    </source>
</evidence>
<evidence type="ECO:0000256" key="3">
    <source>
        <dbReference type="ARBA" id="ARBA00022448"/>
    </source>
</evidence>
<gene>
    <name evidence="14" type="ORF">BpHYR1_051176</name>
</gene>
<evidence type="ECO:0000256" key="8">
    <source>
        <dbReference type="ARBA" id="ARBA00023004"/>
    </source>
</evidence>
<keyword evidence="7" id="KW-1133">Transmembrane helix</keyword>
<dbReference type="PANTHER" id="PTHR45758">
    <property type="entry name" value="MITOFERRIN-1-RELATED"/>
    <property type="match status" value="1"/>
</dbReference>
<dbReference type="PANTHER" id="PTHR45758:SF20">
    <property type="entry name" value="MITOFERRIN-2"/>
    <property type="match status" value="1"/>
</dbReference>
<dbReference type="PROSITE" id="PS50920">
    <property type="entry name" value="SOLCAR"/>
    <property type="match status" value="3"/>
</dbReference>
<keyword evidence="6" id="KW-0999">Mitochondrion inner membrane</keyword>
<dbReference type="FunFam" id="1.50.40.10:FF:000029">
    <property type="entry name" value="Solute carrier family 25 member 28"/>
    <property type="match status" value="1"/>
</dbReference>
<keyword evidence="15" id="KW-1185">Reference proteome</keyword>
<comment type="caution">
    <text evidence="14">The sequence shown here is derived from an EMBL/GenBank/DDBJ whole genome shotgun (WGS) entry which is preliminary data.</text>
</comment>
<feature type="repeat" description="Solcar" evidence="12">
    <location>
        <begin position="201"/>
        <end position="328"/>
    </location>
</feature>
<dbReference type="InterPro" id="IPR023395">
    <property type="entry name" value="MCP_dom_sf"/>
</dbReference>
<evidence type="ECO:0000256" key="4">
    <source>
        <dbReference type="ARBA" id="ARBA00022496"/>
    </source>
</evidence>
<feature type="repeat" description="Solcar" evidence="12">
    <location>
        <begin position="110"/>
        <end position="194"/>
    </location>
</feature>
<accession>A0A3M7S1X7</accession>
<keyword evidence="10" id="KW-0496">Mitochondrion</keyword>
<evidence type="ECO:0000256" key="13">
    <source>
        <dbReference type="RuleBase" id="RU000488"/>
    </source>
</evidence>
<dbReference type="InterPro" id="IPR018108">
    <property type="entry name" value="MCP_transmembrane"/>
</dbReference>
<evidence type="ECO:0000256" key="1">
    <source>
        <dbReference type="ARBA" id="ARBA00004448"/>
    </source>
</evidence>
<protein>
    <submittedName>
        <fullName evidence="14">Mitoferrin-2-like</fullName>
    </submittedName>
</protein>
<dbReference type="GO" id="GO:0015093">
    <property type="term" value="F:ferrous iron transmembrane transporter activity"/>
    <property type="evidence" value="ECO:0007669"/>
    <property type="project" value="TreeGrafter"/>
</dbReference>
<dbReference type="EMBL" id="REGN01002179">
    <property type="protein sequence ID" value="RNA29649.1"/>
    <property type="molecule type" value="Genomic_DNA"/>
</dbReference>
<sequence>MEEDEYESLPPNASSVDHMMAGAAAGIMEHCIIYPVDVVKTRMQCLKPDPNARYNGIVDALVKIVRNEGAFRPVRGMGVVAFGAGPAHALYFSCYEFIKNNFSGSVKAGENSKVNFVAGFFATLLHDAVMVPSDTIKQRLQMYNSPYKGIVDCVVRTTRREGFRAFYKSYFTQLSMNIPFQTTHLVTYDFLQTHLNRKREYNPMSHCVSGAIAGALAAAVTTPLDVCKTLINTQECCNPDELCKTVKSSSANSNFPNKLNFSAVNAAFVRNTSTSTPGVTASGLRDAVFIIYRQNGVQGFFKGMLPRTLFQIPGTAVSWSVYEYFKFYLNKKNRIND</sequence>
<evidence type="ECO:0000256" key="2">
    <source>
        <dbReference type="ARBA" id="ARBA00006375"/>
    </source>
</evidence>
<evidence type="ECO:0000256" key="5">
    <source>
        <dbReference type="ARBA" id="ARBA00022692"/>
    </source>
</evidence>
<dbReference type="SUPFAM" id="SSF103506">
    <property type="entry name" value="Mitochondrial carrier"/>
    <property type="match status" value="1"/>
</dbReference>
<dbReference type="Gene3D" id="1.50.40.10">
    <property type="entry name" value="Mitochondrial carrier domain"/>
    <property type="match status" value="2"/>
</dbReference>
<keyword evidence="3 13" id="KW-0813">Transport</keyword>
<evidence type="ECO:0000313" key="15">
    <source>
        <dbReference type="Proteomes" id="UP000276133"/>
    </source>
</evidence>
<evidence type="ECO:0000313" key="14">
    <source>
        <dbReference type="EMBL" id="RNA29649.1"/>
    </source>
</evidence>
<comment type="similarity">
    <text evidence="2 13">Belongs to the mitochondrial carrier (TC 2.A.29) family.</text>
</comment>
<keyword evidence="5 12" id="KW-0812">Transmembrane</keyword>
<comment type="subcellular location">
    <subcellularLocation>
        <location evidence="1">Mitochondrion inner membrane</location>
        <topology evidence="1">Multi-pass membrane protein</topology>
    </subcellularLocation>
</comment>
<keyword evidence="11 12" id="KW-0472">Membrane</keyword>
<dbReference type="STRING" id="10195.A0A3M7S1X7"/>
<dbReference type="Proteomes" id="UP000276133">
    <property type="component" value="Unassembled WGS sequence"/>
</dbReference>
<evidence type="ECO:0000256" key="6">
    <source>
        <dbReference type="ARBA" id="ARBA00022792"/>
    </source>
</evidence>
<keyword evidence="4" id="KW-0410">Iron transport</keyword>
<evidence type="ECO:0000256" key="10">
    <source>
        <dbReference type="ARBA" id="ARBA00023128"/>
    </source>
</evidence>
<dbReference type="GO" id="GO:0048250">
    <property type="term" value="P:iron import into the mitochondrion"/>
    <property type="evidence" value="ECO:0007669"/>
    <property type="project" value="TreeGrafter"/>
</dbReference>
<proteinExistence type="inferred from homology"/>
<keyword evidence="8" id="KW-0408">Iron</keyword>
<dbReference type="Pfam" id="PF00153">
    <property type="entry name" value="Mito_carr"/>
    <property type="match status" value="4"/>
</dbReference>
<dbReference type="AlphaFoldDB" id="A0A3M7S1X7"/>
<evidence type="ECO:0000256" key="9">
    <source>
        <dbReference type="ARBA" id="ARBA00023065"/>
    </source>
</evidence>
<evidence type="ECO:0000256" key="7">
    <source>
        <dbReference type="ARBA" id="ARBA00022989"/>
    </source>
</evidence>
<dbReference type="OrthoDB" id="43906at2759"/>
<feature type="repeat" description="Solcar" evidence="12">
    <location>
        <begin position="13"/>
        <end position="101"/>
    </location>
</feature>